<evidence type="ECO:0000313" key="2">
    <source>
        <dbReference type="EMBL" id="SIS03839.1"/>
    </source>
</evidence>
<dbReference type="OrthoDB" id="4381415at2"/>
<dbReference type="Proteomes" id="UP000186218">
    <property type="component" value="Unassembled WGS sequence"/>
</dbReference>
<keyword evidence="3" id="KW-1185">Reference proteome</keyword>
<name>A0A1N7FU19_9NOCA</name>
<gene>
    <name evidence="2" type="ORF">SAMN05445060_2284</name>
</gene>
<reference evidence="2 3" key="1">
    <citation type="submission" date="2017-01" db="EMBL/GenBank/DDBJ databases">
        <authorList>
            <person name="Mah S.A."/>
            <person name="Swanson W.J."/>
            <person name="Moy G.W."/>
            <person name="Vacquier V.D."/>
        </authorList>
    </citation>
    <scope>NUCLEOTIDE SEQUENCE [LARGE SCALE GENOMIC DNA]</scope>
    <source>
        <strain evidence="2 3">CPCC 203464</strain>
    </source>
</reference>
<accession>A0A1N7FU19</accession>
<evidence type="ECO:0000313" key="3">
    <source>
        <dbReference type="Proteomes" id="UP000186218"/>
    </source>
</evidence>
<evidence type="ECO:0000256" key="1">
    <source>
        <dbReference type="SAM" id="MobiDB-lite"/>
    </source>
</evidence>
<protein>
    <submittedName>
        <fullName evidence="2">Uncharacterized protein</fullName>
    </submittedName>
</protein>
<sequence>MHVTRRRRKEKPLSEFPGWGLEIMIGLCGENQIRSVIESERHSPREENPVEQSATHPIDGATADLDAVSGLVGFIGRFRRH</sequence>
<feature type="compositionally biased region" description="Basic and acidic residues" evidence="1">
    <location>
        <begin position="37"/>
        <end position="48"/>
    </location>
</feature>
<dbReference type="RefSeq" id="WP_143690313.1">
    <property type="nucleotide sequence ID" value="NZ_FTNT01000006.1"/>
</dbReference>
<dbReference type="STRING" id="1344003.SAMN05445060_2284"/>
<organism evidence="2 3">
    <name type="scientific">Williamsia sterculiae</name>
    <dbReference type="NCBI Taxonomy" id="1344003"/>
    <lineage>
        <taxon>Bacteria</taxon>
        <taxon>Bacillati</taxon>
        <taxon>Actinomycetota</taxon>
        <taxon>Actinomycetes</taxon>
        <taxon>Mycobacteriales</taxon>
        <taxon>Nocardiaceae</taxon>
        <taxon>Williamsia</taxon>
    </lineage>
</organism>
<proteinExistence type="predicted"/>
<dbReference type="EMBL" id="FTNT01000006">
    <property type="protein sequence ID" value="SIS03839.1"/>
    <property type="molecule type" value="Genomic_DNA"/>
</dbReference>
<feature type="region of interest" description="Disordered" evidence="1">
    <location>
        <begin position="36"/>
        <end position="61"/>
    </location>
</feature>
<dbReference type="AlphaFoldDB" id="A0A1N7FU19"/>